<gene>
    <name evidence="1" type="ORF">CQA01_19400</name>
</gene>
<comment type="caution">
    <text evidence="1">The sequence shown here is derived from an EMBL/GenBank/DDBJ whole genome shotgun (WGS) entry which is preliminary data.</text>
</comment>
<dbReference type="Gene3D" id="3.20.20.140">
    <property type="entry name" value="Metal-dependent hydrolases"/>
    <property type="match status" value="1"/>
</dbReference>
<proteinExistence type="predicted"/>
<reference evidence="1 2" key="1">
    <citation type="submission" date="2019-07" db="EMBL/GenBank/DDBJ databases">
        <title>Whole genome shotgun sequence of Cyclobacterium qasimii NBRC 106168.</title>
        <authorList>
            <person name="Hosoyama A."/>
            <person name="Uohara A."/>
            <person name="Ohji S."/>
            <person name="Ichikawa N."/>
        </authorList>
    </citation>
    <scope>NUCLEOTIDE SEQUENCE [LARGE SCALE GENOMIC DNA]</scope>
    <source>
        <strain evidence="1 2">NBRC 106168</strain>
    </source>
</reference>
<dbReference type="InterPro" id="IPR016195">
    <property type="entry name" value="Pol/histidinol_Pase-like"/>
</dbReference>
<organism evidence="1 2">
    <name type="scientific">Cyclobacterium qasimii</name>
    <dbReference type="NCBI Taxonomy" id="1350429"/>
    <lineage>
        <taxon>Bacteria</taxon>
        <taxon>Pseudomonadati</taxon>
        <taxon>Bacteroidota</taxon>
        <taxon>Cytophagia</taxon>
        <taxon>Cytophagales</taxon>
        <taxon>Cyclobacteriaceae</taxon>
        <taxon>Cyclobacterium</taxon>
    </lineage>
</organism>
<dbReference type="AlphaFoldDB" id="A0A512CB24"/>
<name>A0A512CB24_9BACT</name>
<dbReference type="SUPFAM" id="SSF89550">
    <property type="entry name" value="PHP domain-like"/>
    <property type="match status" value="1"/>
</dbReference>
<dbReference type="NCBIfam" id="NF038032">
    <property type="entry name" value="CehA_McbA_metalo"/>
    <property type="match status" value="1"/>
</dbReference>
<protein>
    <submittedName>
        <fullName evidence="1">Uncharacterized protein</fullName>
    </submittedName>
</protein>
<accession>A0A512CB24</accession>
<dbReference type="EMBL" id="BJYV01000007">
    <property type="protein sequence ID" value="GEO21406.1"/>
    <property type="molecule type" value="Genomic_DNA"/>
</dbReference>
<evidence type="ECO:0000313" key="2">
    <source>
        <dbReference type="Proteomes" id="UP000321301"/>
    </source>
</evidence>
<evidence type="ECO:0000313" key="1">
    <source>
        <dbReference type="EMBL" id="GEO21406.1"/>
    </source>
</evidence>
<dbReference type="Proteomes" id="UP000321301">
    <property type="component" value="Unassembled WGS sequence"/>
</dbReference>
<dbReference type="RefSeq" id="WP_040414723.1">
    <property type="nucleotide sequence ID" value="NZ_BJYV01000007.1"/>
</dbReference>
<keyword evidence="2" id="KW-1185">Reference proteome</keyword>
<sequence length="539" mass="60186">MRNSLVLILSALYLLGCNAPNEGQKINIRIVEEASGEITPVMACITSVDDGLVRIPPAAAIADSVSLVQDFYKGIAFESEKNWIGPIRKMNGIGDNDDRSFVYQNLPSIPHWGEPVAYQVSGDFSITLPPGTWRISLEHGNEFIPINEEFTVTSGDKEITKTYTMKRWIDLPAQGWYSGDVHVHHPTTKQAFKDFLWEYAKAEDVHLVNILEMGHHKGTDFHQEGFGEEFRTCKDDICLVSGQEGPRSTYGHIIGLNVNVMVRDTSTYNYYDLVFKKLQLQAGAVVGYAHFSWNGCDLPRGFPWYITTEQIDFVELLQFSMINTMDYYDYLNLGFRITAAAGSDIPWGSTLGEVRTFVYTGDTFSADAWFDGLKKGHTFVSNGPALFLEADEFLPGSELIRSKGSTTNLSVKALSHDGIGKIERIEIYNNDGLLMEKLNPEGADELEIDLAHTLKKSQWLSAAVYCENGAVAHTTPIYFIVDGQPTWDPEKAPGIIVKQLTAIQSIEDETRAKEKVDEGIISRLEDARTFYGAIMNSIQ</sequence>